<accession>A0A8X6TH14</accession>
<proteinExistence type="predicted"/>
<evidence type="ECO:0000256" key="1">
    <source>
        <dbReference type="SAM" id="MobiDB-lite"/>
    </source>
</evidence>
<dbReference type="EMBL" id="BMAW01103106">
    <property type="protein sequence ID" value="GFT07543.1"/>
    <property type="molecule type" value="Genomic_DNA"/>
</dbReference>
<gene>
    <name evidence="2" type="ORF">NPIL_100981</name>
</gene>
<name>A0A8X6TH14_NEPPI</name>
<protein>
    <submittedName>
        <fullName evidence="2">Uncharacterized protein</fullName>
    </submittedName>
</protein>
<sequence>MVVGVKRCHPTTGGIRPQSQPSQKVSTTVATEVSKFSESKGCEPLKKLSPVAAPGIREIFETNVNDPVSSLLETTPHVHRKEVSSELLEITRRKVRRPPKVSSPLSGPRVILKVVWPQM</sequence>
<dbReference type="Proteomes" id="UP000887013">
    <property type="component" value="Unassembled WGS sequence"/>
</dbReference>
<evidence type="ECO:0000313" key="3">
    <source>
        <dbReference type="Proteomes" id="UP000887013"/>
    </source>
</evidence>
<reference evidence="2" key="1">
    <citation type="submission" date="2020-08" db="EMBL/GenBank/DDBJ databases">
        <title>Multicomponent nature underlies the extraordinary mechanical properties of spider dragline silk.</title>
        <authorList>
            <person name="Kono N."/>
            <person name="Nakamura H."/>
            <person name="Mori M."/>
            <person name="Yoshida Y."/>
            <person name="Ohtoshi R."/>
            <person name="Malay A.D."/>
            <person name="Moran D.A.P."/>
            <person name="Tomita M."/>
            <person name="Numata K."/>
            <person name="Arakawa K."/>
        </authorList>
    </citation>
    <scope>NUCLEOTIDE SEQUENCE</scope>
</reference>
<comment type="caution">
    <text evidence="2">The sequence shown here is derived from an EMBL/GenBank/DDBJ whole genome shotgun (WGS) entry which is preliminary data.</text>
</comment>
<dbReference type="AlphaFoldDB" id="A0A8X6TH14"/>
<organism evidence="2 3">
    <name type="scientific">Nephila pilipes</name>
    <name type="common">Giant wood spider</name>
    <name type="synonym">Nephila maculata</name>
    <dbReference type="NCBI Taxonomy" id="299642"/>
    <lineage>
        <taxon>Eukaryota</taxon>
        <taxon>Metazoa</taxon>
        <taxon>Ecdysozoa</taxon>
        <taxon>Arthropoda</taxon>
        <taxon>Chelicerata</taxon>
        <taxon>Arachnida</taxon>
        <taxon>Araneae</taxon>
        <taxon>Araneomorphae</taxon>
        <taxon>Entelegynae</taxon>
        <taxon>Araneoidea</taxon>
        <taxon>Nephilidae</taxon>
        <taxon>Nephila</taxon>
    </lineage>
</organism>
<evidence type="ECO:0000313" key="2">
    <source>
        <dbReference type="EMBL" id="GFT07543.1"/>
    </source>
</evidence>
<feature type="region of interest" description="Disordered" evidence="1">
    <location>
        <begin position="1"/>
        <end position="25"/>
    </location>
</feature>
<keyword evidence="3" id="KW-1185">Reference proteome</keyword>